<evidence type="ECO:0000256" key="2">
    <source>
        <dbReference type="SAM" id="SignalP"/>
    </source>
</evidence>
<dbReference type="InterPro" id="IPR046704">
    <property type="entry name" value="DUF6777"/>
</dbReference>
<organism evidence="4 5">
    <name type="scientific">Rhodococcus chondri</name>
    <dbReference type="NCBI Taxonomy" id="3065941"/>
    <lineage>
        <taxon>Bacteria</taxon>
        <taxon>Bacillati</taxon>
        <taxon>Actinomycetota</taxon>
        <taxon>Actinomycetes</taxon>
        <taxon>Mycobacteriales</taxon>
        <taxon>Nocardiaceae</taxon>
        <taxon>Rhodococcus</taxon>
    </lineage>
</organism>
<name>A0ABU7JXA7_9NOCA</name>
<feature type="compositionally biased region" description="Low complexity" evidence="1">
    <location>
        <begin position="74"/>
        <end position="85"/>
    </location>
</feature>
<feature type="region of interest" description="Disordered" evidence="1">
    <location>
        <begin position="62"/>
        <end position="85"/>
    </location>
</feature>
<gene>
    <name evidence="4" type="ORF">Q8814_21500</name>
</gene>
<keyword evidence="5" id="KW-1185">Reference proteome</keyword>
<protein>
    <recommendedName>
        <fullName evidence="3">DUF6777 domain-containing protein</fullName>
    </recommendedName>
</protein>
<comment type="caution">
    <text evidence="4">The sequence shown here is derived from an EMBL/GenBank/DDBJ whole genome shotgun (WGS) entry which is preliminary data.</text>
</comment>
<sequence>MATDTAARKFGMVLALTALAVGGCSSGGSDRADPVRLEVATAQGEYPWTGLLVPAQVPVAVPPPPRDAVEDTGDPVAASGGGPPAVAGDRTALYGGSLDRQLCDRRELVDTLASDPVKADAWRGVLNVTDLREYIRSLTPVLLRADTRVTKHEYRAGEARPVQAVLESGTVVLVDDRGVPRVRCVRGNPLSAPVLATKSDLEGPEWPGLDPERLFIVQAAAEPVKELKVVDITTGELLPIPIGAGLQPPAPEPDKPPT</sequence>
<evidence type="ECO:0000256" key="1">
    <source>
        <dbReference type="SAM" id="MobiDB-lite"/>
    </source>
</evidence>
<feature type="non-terminal residue" evidence="4">
    <location>
        <position position="258"/>
    </location>
</feature>
<evidence type="ECO:0000259" key="3">
    <source>
        <dbReference type="Pfam" id="PF20568"/>
    </source>
</evidence>
<accession>A0ABU7JXA7</accession>
<proteinExistence type="predicted"/>
<dbReference type="EMBL" id="JAUZMZ010000169">
    <property type="protein sequence ID" value="MEE2034654.1"/>
    <property type="molecule type" value="Genomic_DNA"/>
</dbReference>
<reference evidence="4 5" key="1">
    <citation type="submission" date="2023-08" db="EMBL/GenBank/DDBJ databases">
        <authorList>
            <person name="Girao M."/>
            <person name="Carvalho M.F."/>
        </authorList>
    </citation>
    <scope>NUCLEOTIDE SEQUENCE [LARGE SCALE GENOMIC DNA]</scope>
    <source>
        <strain evidence="4 5">CC-R104</strain>
    </source>
</reference>
<evidence type="ECO:0000313" key="5">
    <source>
        <dbReference type="Proteomes" id="UP001331936"/>
    </source>
</evidence>
<feature type="signal peptide" evidence="2">
    <location>
        <begin position="1"/>
        <end position="20"/>
    </location>
</feature>
<dbReference type="Pfam" id="PF20568">
    <property type="entry name" value="DUF6777"/>
    <property type="match status" value="1"/>
</dbReference>
<feature type="domain" description="DUF6777" evidence="3">
    <location>
        <begin position="85"/>
        <end position="240"/>
    </location>
</feature>
<dbReference type="Proteomes" id="UP001331936">
    <property type="component" value="Unassembled WGS sequence"/>
</dbReference>
<evidence type="ECO:0000313" key="4">
    <source>
        <dbReference type="EMBL" id="MEE2034654.1"/>
    </source>
</evidence>
<feature type="chain" id="PRO_5046080600" description="DUF6777 domain-containing protein" evidence="2">
    <location>
        <begin position="21"/>
        <end position="258"/>
    </location>
</feature>
<keyword evidence="2" id="KW-0732">Signal</keyword>
<dbReference type="RefSeq" id="WP_330154017.1">
    <property type="nucleotide sequence ID" value="NZ_JAUZMZ010000169.1"/>
</dbReference>